<dbReference type="InterPro" id="IPR036045">
    <property type="entry name" value="Sec1-like_sf"/>
</dbReference>
<evidence type="ECO:0000313" key="3">
    <source>
        <dbReference type="Proteomes" id="UP000002051"/>
    </source>
</evidence>
<reference evidence="1 3" key="2">
    <citation type="journal article" date="2014" name="BMC Genomics">
        <title>An improved genome release (version Mt4.0) for the model legume Medicago truncatula.</title>
        <authorList>
            <person name="Tang H."/>
            <person name="Krishnakumar V."/>
            <person name="Bidwell S."/>
            <person name="Rosen B."/>
            <person name="Chan A."/>
            <person name="Zhou S."/>
            <person name="Gentzbittel L."/>
            <person name="Childs K.L."/>
            <person name="Yandell M."/>
            <person name="Gundlach H."/>
            <person name="Mayer K.F."/>
            <person name="Schwartz D.C."/>
            <person name="Town C.D."/>
        </authorList>
    </citation>
    <scope>GENOME REANNOTATION</scope>
    <source>
        <strain evidence="2 3">cv. Jemalong A17</strain>
    </source>
</reference>
<dbReference type="HOGENOM" id="CLU_1962856_0_0_1"/>
<evidence type="ECO:0000313" key="1">
    <source>
        <dbReference type="EMBL" id="AES91886.1"/>
    </source>
</evidence>
<dbReference type="EMBL" id="CM001220">
    <property type="protein sequence ID" value="AES91886.1"/>
    <property type="molecule type" value="Genomic_DNA"/>
</dbReference>
<keyword evidence="3" id="KW-1185">Reference proteome</keyword>
<gene>
    <name evidence="1" type="ordered locus">MTR_4g120060</name>
</gene>
<dbReference type="STRING" id="3880.G7JLJ1"/>
<sequence>MLHKKRSNNSSGFVLKQNKKHTNCLTKWVSYSGHVHIHGFITDQETALQELYGNTDNIRRFNNCMNNMAIRMATVFASLKELPNVWYRSAKESDESEPTASRELVPTKLADAVYEMVSKYKSTIPNFP</sequence>
<accession>G7JLJ1</accession>
<organism evidence="1 3">
    <name type="scientific">Medicago truncatula</name>
    <name type="common">Barrel medic</name>
    <name type="synonym">Medicago tribuloides</name>
    <dbReference type="NCBI Taxonomy" id="3880"/>
    <lineage>
        <taxon>Eukaryota</taxon>
        <taxon>Viridiplantae</taxon>
        <taxon>Streptophyta</taxon>
        <taxon>Embryophyta</taxon>
        <taxon>Tracheophyta</taxon>
        <taxon>Spermatophyta</taxon>
        <taxon>Magnoliopsida</taxon>
        <taxon>eudicotyledons</taxon>
        <taxon>Gunneridae</taxon>
        <taxon>Pentapetalae</taxon>
        <taxon>rosids</taxon>
        <taxon>fabids</taxon>
        <taxon>Fabales</taxon>
        <taxon>Fabaceae</taxon>
        <taxon>Papilionoideae</taxon>
        <taxon>50 kb inversion clade</taxon>
        <taxon>NPAAA clade</taxon>
        <taxon>Hologalegina</taxon>
        <taxon>IRL clade</taxon>
        <taxon>Trifolieae</taxon>
        <taxon>Medicago</taxon>
    </lineage>
</organism>
<dbReference type="AlphaFoldDB" id="G7JLJ1"/>
<dbReference type="Proteomes" id="UP000002051">
    <property type="component" value="Chromosome 4"/>
</dbReference>
<dbReference type="InterPro" id="IPR027482">
    <property type="entry name" value="Sec1-like_dom2"/>
</dbReference>
<dbReference type="SUPFAM" id="SSF56815">
    <property type="entry name" value="Sec1/munc18-like (SM) proteins"/>
    <property type="match status" value="1"/>
</dbReference>
<dbReference type="eggNOG" id="KOG1300">
    <property type="taxonomic scope" value="Eukaryota"/>
</dbReference>
<proteinExistence type="predicted"/>
<dbReference type="EnsemblPlants" id="AES91886">
    <property type="protein sequence ID" value="AES91886"/>
    <property type="gene ID" value="MTR_4g120060"/>
</dbReference>
<dbReference type="PaxDb" id="3880-AES91886"/>
<reference evidence="2" key="3">
    <citation type="submission" date="2015-04" db="UniProtKB">
        <authorList>
            <consortium name="EnsemblPlants"/>
        </authorList>
    </citation>
    <scope>IDENTIFICATION</scope>
    <source>
        <strain evidence="2">cv. Jemalong A17</strain>
    </source>
</reference>
<evidence type="ECO:0000313" key="2">
    <source>
        <dbReference type="EnsemblPlants" id="AES91886"/>
    </source>
</evidence>
<dbReference type="Gene3D" id="3.40.50.1910">
    <property type="match status" value="1"/>
</dbReference>
<protein>
    <submittedName>
        <fullName evidence="1">Transport Sec1a protein</fullName>
    </submittedName>
</protein>
<name>G7JLJ1_MEDTR</name>
<reference evidence="1 3" key="1">
    <citation type="journal article" date="2011" name="Nature">
        <title>The Medicago genome provides insight into the evolution of rhizobial symbioses.</title>
        <authorList>
            <person name="Young N.D."/>
            <person name="Debelle F."/>
            <person name="Oldroyd G.E."/>
            <person name="Geurts R."/>
            <person name="Cannon S.B."/>
            <person name="Udvardi M.K."/>
            <person name="Benedito V.A."/>
            <person name="Mayer K.F."/>
            <person name="Gouzy J."/>
            <person name="Schoof H."/>
            <person name="Van de Peer Y."/>
            <person name="Proost S."/>
            <person name="Cook D.R."/>
            <person name="Meyers B.C."/>
            <person name="Spannagl M."/>
            <person name="Cheung F."/>
            <person name="De Mita S."/>
            <person name="Krishnakumar V."/>
            <person name="Gundlach H."/>
            <person name="Zhou S."/>
            <person name="Mudge J."/>
            <person name="Bharti A.K."/>
            <person name="Murray J.D."/>
            <person name="Naoumkina M.A."/>
            <person name="Rosen B."/>
            <person name="Silverstein K.A."/>
            <person name="Tang H."/>
            <person name="Rombauts S."/>
            <person name="Zhao P.X."/>
            <person name="Zhou P."/>
            <person name="Barbe V."/>
            <person name="Bardou P."/>
            <person name="Bechner M."/>
            <person name="Bellec A."/>
            <person name="Berger A."/>
            <person name="Berges H."/>
            <person name="Bidwell S."/>
            <person name="Bisseling T."/>
            <person name="Choisne N."/>
            <person name="Couloux A."/>
            <person name="Denny R."/>
            <person name="Deshpande S."/>
            <person name="Dai X."/>
            <person name="Doyle J.J."/>
            <person name="Dudez A.M."/>
            <person name="Farmer A.D."/>
            <person name="Fouteau S."/>
            <person name="Franken C."/>
            <person name="Gibelin C."/>
            <person name="Gish J."/>
            <person name="Goldstein S."/>
            <person name="Gonzalez A.J."/>
            <person name="Green P.J."/>
            <person name="Hallab A."/>
            <person name="Hartog M."/>
            <person name="Hua A."/>
            <person name="Humphray S.J."/>
            <person name="Jeong D.H."/>
            <person name="Jing Y."/>
            <person name="Jocker A."/>
            <person name="Kenton S.M."/>
            <person name="Kim D.J."/>
            <person name="Klee K."/>
            <person name="Lai H."/>
            <person name="Lang C."/>
            <person name="Lin S."/>
            <person name="Macmil S.L."/>
            <person name="Magdelenat G."/>
            <person name="Matthews L."/>
            <person name="McCorrison J."/>
            <person name="Monaghan E.L."/>
            <person name="Mun J.H."/>
            <person name="Najar F.Z."/>
            <person name="Nicholson C."/>
            <person name="Noirot C."/>
            <person name="O'Bleness M."/>
            <person name="Paule C.R."/>
            <person name="Poulain J."/>
            <person name="Prion F."/>
            <person name="Qin B."/>
            <person name="Qu C."/>
            <person name="Retzel E.F."/>
            <person name="Riddle C."/>
            <person name="Sallet E."/>
            <person name="Samain S."/>
            <person name="Samson N."/>
            <person name="Sanders I."/>
            <person name="Saurat O."/>
            <person name="Scarpelli C."/>
            <person name="Schiex T."/>
            <person name="Segurens B."/>
            <person name="Severin A.J."/>
            <person name="Sherrier D.J."/>
            <person name="Shi R."/>
            <person name="Sims S."/>
            <person name="Singer S.R."/>
            <person name="Sinharoy S."/>
            <person name="Sterck L."/>
            <person name="Viollet A."/>
            <person name="Wang B.B."/>
            <person name="Wang K."/>
            <person name="Wang M."/>
            <person name="Wang X."/>
            <person name="Warfsmann J."/>
            <person name="Weissenbach J."/>
            <person name="White D.D."/>
            <person name="White J.D."/>
            <person name="Wiley G.B."/>
            <person name="Wincker P."/>
            <person name="Xing Y."/>
            <person name="Yang L."/>
            <person name="Yao Z."/>
            <person name="Ying F."/>
            <person name="Zhai J."/>
            <person name="Zhou L."/>
            <person name="Zuber A."/>
            <person name="Denarie J."/>
            <person name="Dixon R.A."/>
            <person name="May G.D."/>
            <person name="Schwartz D.C."/>
            <person name="Rogers J."/>
            <person name="Quetier F."/>
            <person name="Town C.D."/>
            <person name="Roe B.A."/>
        </authorList>
    </citation>
    <scope>NUCLEOTIDE SEQUENCE [LARGE SCALE GENOMIC DNA]</scope>
    <source>
        <strain evidence="1">A17</strain>
        <strain evidence="2 3">cv. Jemalong A17</strain>
    </source>
</reference>